<accession>A0ABT7M698</accession>
<proteinExistence type="predicted"/>
<dbReference type="EMBL" id="JASVWF010000002">
    <property type="protein sequence ID" value="MDL5156205.1"/>
    <property type="molecule type" value="Genomic_DNA"/>
</dbReference>
<dbReference type="PRINTS" id="PR00455">
    <property type="entry name" value="HTHTETR"/>
</dbReference>
<evidence type="ECO:0000256" key="3">
    <source>
        <dbReference type="ARBA" id="ARBA00023163"/>
    </source>
</evidence>
<keyword evidence="7" id="KW-1185">Reference proteome</keyword>
<sequence length="196" mass="21324">MTEVRRRPGGRSARVRAAVLDATTEVLLARGLADFRIAAVAAVAGVHETSIYRRWGSRENLLAEALLHASEQHLPVPDTGRLRDDLLAYAAALARFLATPVGRALDQVLALGDDGPAMHDARERFWTERAAGSMRMITRAVERGELPDSVDPRLAIEMLVGPVHFRLLLVREPVDARTLTRLVDTLLHGIAGSASA</sequence>
<dbReference type="RefSeq" id="WP_286052459.1">
    <property type="nucleotide sequence ID" value="NZ_JASVWF010000002.1"/>
</dbReference>
<dbReference type="SUPFAM" id="SSF48498">
    <property type="entry name" value="Tetracyclin repressor-like, C-terminal domain"/>
    <property type="match status" value="1"/>
</dbReference>
<dbReference type="InterPro" id="IPR001647">
    <property type="entry name" value="HTH_TetR"/>
</dbReference>
<keyword evidence="2 4" id="KW-0238">DNA-binding</keyword>
<dbReference type="Pfam" id="PF00440">
    <property type="entry name" value="TetR_N"/>
    <property type="match status" value="1"/>
</dbReference>
<evidence type="ECO:0000313" key="7">
    <source>
        <dbReference type="Proteomes" id="UP001231924"/>
    </source>
</evidence>
<dbReference type="Proteomes" id="UP001231924">
    <property type="component" value="Unassembled WGS sequence"/>
</dbReference>
<dbReference type="Pfam" id="PF16859">
    <property type="entry name" value="TetR_C_11"/>
    <property type="match status" value="1"/>
</dbReference>
<evidence type="ECO:0000256" key="4">
    <source>
        <dbReference type="PROSITE-ProRule" id="PRU00335"/>
    </source>
</evidence>
<gene>
    <name evidence="6" type="ORF">QRT03_09575</name>
</gene>
<dbReference type="InterPro" id="IPR050109">
    <property type="entry name" value="HTH-type_TetR-like_transc_reg"/>
</dbReference>
<dbReference type="PANTHER" id="PTHR30055:SF148">
    <property type="entry name" value="TETR-FAMILY TRANSCRIPTIONAL REGULATOR"/>
    <property type="match status" value="1"/>
</dbReference>
<dbReference type="SUPFAM" id="SSF46689">
    <property type="entry name" value="Homeodomain-like"/>
    <property type="match status" value="1"/>
</dbReference>
<dbReference type="Gene3D" id="1.10.10.60">
    <property type="entry name" value="Homeodomain-like"/>
    <property type="match status" value="1"/>
</dbReference>
<keyword evidence="3" id="KW-0804">Transcription</keyword>
<evidence type="ECO:0000313" key="6">
    <source>
        <dbReference type="EMBL" id="MDL5156205.1"/>
    </source>
</evidence>
<feature type="DNA-binding region" description="H-T-H motif" evidence="4">
    <location>
        <begin position="36"/>
        <end position="55"/>
    </location>
</feature>
<name>A0ABT7M698_9PSEU</name>
<dbReference type="PROSITE" id="PS50977">
    <property type="entry name" value="HTH_TETR_2"/>
    <property type="match status" value="1"/>
</dbReference>
<protein>
    <submittedName>
        <fullName evidence="6">TetR-like C-terminal domain-containing protein</fullName>
    </submittedName>
</protein>
<dbReference type="Gene3D" id="1.10.357.10">
    <property type="entry name" value="Tetracycline Repressor, domain 2"/>
    <property type="match status" value="1"/>
</dbReference>
<evidence type="ECO:0000256" key="2">
    <source>
        <dbReference type="ARBA" id="ARBA00023125"/>
    </source>
</evidence>
<dbReference type="InterPro" id="IPR036271">
    <property type="entry name" value="Tet_transcr_reg_TetR-rel_C_sf"/>
</dbReference>
<dbReference type="InterPro" id="IPR011075">
    <property type="entry name" value="TetR_C"/>
</dbReference>
<keyword evidence="1" id="KW-0805">Transcription regulation</keyword>
<dbReference type="PANTHER" id="PTHR30055">
    <property type="entry name" value="HTH-TYPE TRANSCRIPTIONAL REGULATOR RUTR"/>
    <property type="match status" value="1"/>
</dbReference>
<organism evidence="6 7">
    <name type="scientific">Actinomycetospora termitidis</name>
    <dbReference type="NCBI Taxonomy" id="3053470"/>
    <lineage>
        <taxon>Bacteria</taxon>
        <taxon>Bacillati</taxon>
        <taxon>Actinomycetota</taxon>
        <taxon>Actinomycetes</taxon>
        <taxon>Pseudonocardiales</taxon>
        <taxon>Pseudonocardiaceae</taxon>
        <taxon>Actinomycetospora</taxon>
    </lineage>
</organism>
<feature type="domain" description="HTH tetR-type" evidence="5">
    <location>
        <begin position="13"/>
        <end position="73"/>
    </location>
</feature>
<dbReference type="InterPro" id="IPR009057">
    <property type="entry name" value="Homeodomain-like_sf"/>
</dbReference>
<reference evidence="6 7" key="1">
    <citation type="submission" date="2023-06" db="EMBL/GenBank/DDBJ databases">
        <title>Actinomycetospora Odt1-22.</title>
        <authorList>
            <person name="Supong K."/>
        </authorList>
    </citation>
    <scope>NUCLEOTIDE SEQUENCE [LARGE SCALE GENOMIC DNA]</scope>
    <source>
        <strain evidence="6 7">Odt1-22</strain>
    </source>
</reference>
<comment type="caution">
    <text evidence="6">The sequence shown here is derived from an EMBL/GenBank/DDBJ whole genome shotgun (WGS) entry which is preliminary data.</text>
</comment>
<evidence type="ECO:0000256" key="1">
    <source>
        <dbReference type="ARBA" id="ARBA00023015"/>
    </source>
</evidence>
<evidence type="ECO:0000259" key="5">
    <source>
        <dbReference type="PROSITE" id="PS50977"/>
    </source>
</evidence>